<dbReference type="Gene3D" id="3.40.630.30">
    <property type="match status" value="1"/>
</dbReference>
<reference evidence="2 3" key="1">
    <citation type="submission" date="2024-03" db="EMBL/GenBank/DDBJ databases">
        <title>Bacilli Hybrid Assemblies.</title>
        <authorList>
            <person name="Kovac J."/>
        </authorList>
    </citation>
    <scope>NUCLEOTIDE SEQUENCE [LARGE SCALE GENOMIC DNA]</scope>
    <source>
        <strain evidence="2 3">FSL R7-0666</strain>
    </source>
</reference>
<dbReference type="InterPro" id="IPR000182">
    <property type="entry name" value="GNAT_dom"/>
</dbReference>
<proteinExistence type="predicted"/>
<sequence length="160" mass="18432">MKSQTHSKGPFFITTDKSQLDTNVIHTFLTTDSYWWPKDTPKKLIIEAIQNSILCYGVYVNDESVGDLKLIGFARVISDLVRFSWLCDVFILPEFRGKGLSKWLVSVIVEHPKLSGTRFNLGTNDAHGLYEQFGFTPLQEPEKRMERAVDWEKIKVGYEK</sequence>
<dbReference type="EMBL" id="JBCITK010000001">
    <property type="protein sequence ID" value="MEN0642962.1"/>
    <property type="molecule type" value="Genomic_DNA"/>
</dbReference>
<protein>
    <submittedName>
        <fullName evidence="2">GNAT family N-acetyltransferase</fullName>
    </submittedName>
</protein>
<dbReference type="CDD" id="cd04301">
    <property type="entry name" value="NAT_SF"/>
    <property type="match status" value="1"/>
</dbReference>
<evidence type="ECO:0000313" key="3">
    <source>
        <dbReference type="Proteomes" id="UP001418796"/>
    </source>
</evidence>
<comment type="caution">
    <text evidence="2">The sequence shown here is derived from an EMBL/GenBank/DDBJ whole genome shotgun (WGS) entry which is preliminary data.</text>
</comment>
<feature type="domain" description="N-acetyltransferase" evidence="1">
    <location>
        <begin position="15"/>
        <end position="150"/>
    </location>
</feature>
<dbReference type="SUPFAM" id="SSF55729">
    <property type="entry name" value="Acyl-CoA N-acyltransferases (Nat)"/>
    <property type="match status" value="1"/>
</dbReference>
<keyword evidence="3" id="KW-1185">Reference proteome</keyword>
<accession>A0ABU9VH77</accession>
<dbReference type="PROSITE" id="PS51186">
    <property type="entry name" value="GNAT"/>
    <property type="match status" value="1"/>
</dbReference>
<organism evidence="2 3">
    <name type="scientific">Alkalicoccobacillus gibsonii</name>
    <dbReference type="NCBI Taxonomy" id="79881"/>
    <lineage>
        <taxon>Bacteria</taxon>
        <taxon>Bacillati</taxon>
        <taxon>Bacillota</taxon>
        <taxon>Bacilli</taxon>
        <taxon>Bacillales</taxon>
        <taxon>Bacillaceae</taxon>
        <taxon>Alkalicoccobacillus</taxon>
    </lineage>
</organism>
<evidence type="ECO:0000313" key="2">
    <source>
        <dbReference type="EMBL" id="MEN0642962.1"/>
    </source>
</evidence>
<evidence type="ECO:0000259" key="1">
    <source>
        <dbReference type="PROSITE" id="PS51186"/>
    </source>
</evidence>
<dbReference type="Pfam" id="PF13508">
    <property type="entry name" value="Acetyltransf_7"/>
    <property type="match status" value="1"/>
</dbReference>
<dbReference type="RefSeq" id="WP_343129977.1">
    <property type="nucleotide sequence ID" value="NZ_JBCITK010000001.1"/>
</dbReference>
<dbReference type="PANTHER" id="PTHR43233">
    <property type="entry name" value="FAMILY N-ACETYLTRANSFERASE, PUTATIVE (AFU_ORTHOLOGUE AFUA_6G03350)-RELATED"/>
    <property type="match status" value="1"/>
</dbReference>
<dbReference type="InterPro" id="IPR016181">
    <property type="entry name" value="Acyl_CoA_acyltransferase"/>
</dbReference>
<dbReference type="InterPro" id="IPR053144">
    <property type="entry name" value="Acetyltransferase_Butenolide"/>
</dbReference>
<dbReference type="Proteomes" id="UP001418796">
    <property type="component" value="Unassembled WGS sequence"/>
</dbReference>
<name>A0ABU9VH77_9BACI</name>
<gene>
    <name evidence="2" type="ORF">MKY91_07370</name>
</gene>
<dbReference type="PANTHER" id="PTHR43233:SF1">
    <property type="entry name" value="FAMILY N-ACETYLTRANSFERASE, PUTATIVE (AFU_ORTHOLOGUE AFUA_6G03350)-RELATED"/>
    <property type="match status" value="1"/>
</dbReference>